<organism evidence="2 3">
    <name type="scientific">Cladophialophora carrionii</name>
    <dbReference type="NCBI Taxonomy" id="86049"/>
    <lineage>
        <taxon>Eukaryota</taxon>
        <taxon>Fungi</taxon>
        <taxon>Dikarya</taxon>
        <taxon>Ascomycota</taxon>
        <taxon>Pezizomycotina</taxon>
        <taxon>Eurotiomycetes</taxon>
        <taxon>Chaetothyriomycetidae</taxon>
        <taxon>Chaetothyriales</taxon>
        <taxon>Herpotrichiellaceae</taxon>
        <taxon>Cladophialophora</taxon>
    </lineage>
</organism>
<proteinExistence type="predicted"/>
<comment type="caution">
    <text evidence="2">The sequence shown here is derived from an EMBL/GenBank/DDBJ whole genome shotgun (WGS) entry which is preliminary data.</text>
</comment>
<dbReference type="EMBL" id="LGRB01000015">
    <property type="protein sequence ID" value="OCT46805.1"/>
    <property type="molecule type" value="Genomic_DNA"/>
</dbReference>
<reference evidence="3" key="1">
    <citation type="submission" date="2015-07" db="EMBL/GenBank/DDBJ databases">
        <authorList>
            <person name="Teixeira M.M."/>
            <person name="Souza R.C."/>
            <person name="Almeida L.G."/>
            <person name="Vicente V.A."/>
            <person name="de Hoog S."/>
            <person name="Bocca A.L."/>
            <person name="de Almeida S.R."/>
            <person name="Vasconcelos A.T."/>
            <person name="Felipe M.S."/>
        </authorList>
    </citation>
    <scope>NUCLEOTIDE SEQUENCE [LARGE SCALE GENOMIC DNA]</scope>
    <source>
        <strain evidence="3">KSF</strain>
    </source>
</reference>
<feature type="region of interest" description="Disordered" evidence="1">
    <location>
        <begin position="1"/>
        <end position="33"/>
    </location>
</feature>
<evidence type="ECO:0000256" key="1">
    <source>
        <dbReference type="SAM" id="MobiDB-lite"/>
    </source>
</evidence>
<sequence length="102" mass="11333">MSHETRAWATHRQVQHPVLDRGGKRERRGTDGPLRLELAEEEWSSLGAITGKRSGGLLGASPLLSSCITKVVVVLMGEDASRTQFKGPAARRTQRRMSERMH</sequence>
<dbReference type="AlphaFoldDB" id="A0A1C1CE43"/>
<gene>
    <name evidence="2" type="ORF">CLCR_02178</name>
</gene>
<evidence type="ECO:0000313" key="2">
    <source>
        <dbReference type="EMBL" id="OCT46805.1"/>
    </source>
</evidence>
<name>A0A1C1CE43_9EURO</name>
<accession>A0A1C1CE43</accession>
<feature type="region of interest" description="Disordered" evidence="1">
    <location>
        <begin position="83"/>
        <end position="102"/>
    </location>
</feature>
<dbReference type="Proteomes" id="UP000094526">
    <property type="component" value="Unassembled WGS sequence"/>
</dbReference>
<evidence type="ECO:0000313" key="3">
    <source>
        <dbReference type="Proteomes" id="UP000094526"/>
    </source>
</evidence>
<keyword evidence="3" id="KW-1185">Reference proteome</keyword>
<dbReference type="VEuPathDB" id="FungiDB:CLCR_02178"/>
<protein>
    <submittedName>
        <fullName evidence="2">Uncharacterized protein</fullName>
    </submittedName>
</protein>